<gene>
    <name evidence="3" type="ORF">ACFQ39_09240</name>
</gene>
<comment type="subcellular location">
    <subcellularLocation>
        <location evidence="2">Cell membrane</location>
        <topology evidence="2">Lipid-anchor</topology>
    </subcellularLocation>
</comment>
<dbReference type="InterPro" id="IPR010131">
    <property type="entry name" value="MdtP/NodT-like"/>
</dbReference>
<evidence type="ECO:0000313" key="3">
    <source>
        <dbReference type="EMBL" id="MFD1315799.1"/>
    </source>
</evidence>
<organism evidence="3 4">
    <name type="scientific">Namhaeicola litoreus</name>
    <dbReference type="NCBI Taxonomy" id="1052145"/>
    <lineage>
        <taxon>Bacteria</taxon>
        <taxon>Pseudomonadati</taxon>
        <taxon>Bacteroidota</taxon>
        <taxon>Flavobacteriia</taxon>
        <taxon>Flavobacteriales</taxon>
        <taxon>Flavobacteriaceae</taxon>
        <taxon>Namhaeicola</taxon>
    </lineage>
</organism>
<dbReference type="RefSeq" id="WP_377178315.1">
    <property type="nucleotide sequence ID" value="NZ_JBHTMY010000003.1"/>
</dbReference>
<dbReference type="Gene3D" id="2.20.200.10">
    <property type="entry name" value="Outer membrane efflux proteins (OEP)"/>
    <property type="match status" value="1"/>
</dbReference>
<evidence type="ECO:0000313" key="4">
    <source>
        <dbReference type="Proteomes" id="UP001597201"/>
    </source>
</evidence>
<keyword evidence="2" id="KW-1134">Transmembrane beta strand</keyword>
<keyword evidence="2" id="KW-0449">Lipoprotein</keyword>
<feature type="signal peptide" evidence="2">
    <location>
        <begin position="1"/>
        <end position="21"/>
    </location>
</feature>
<dbReference type="NCBIfam" id="TIGR01845">
    <property type="entry name" value="outer_NodT"/>
    <property type="match status" value="1"/>
</dbReference>
<evidence type="ECO:0000256" key="2">
    <source>
        <dbReference type="RuleBase" id="RU362097"/>
    </source>
</evidence>
<keyword evidence="2" id="KW-0472">Membrane</keyword>
<proteinExistence type="inferred from homology"/>
<dbReference type="EMBL" id="JBHTMY010000003">
    <property type="protein sequence ID" value="MFD1315799.1"/>
    <property type="molecule type" value="Genomic_DNA"/>
</dbReference>
<keyword evidence="2" id="KW-0564">Palmitate</keyword>
<dbReference type="InterPro" id="IPR003423">
    <property type="entry name" value="OMP_efflux"/>
</dbReference>
<keyword evidence="4" id="KW-1185">Reference proteome</keyword>
<accession>A0ABW3Y4X0</accession>
<dbReference type="Proteomes" id="UP001597201">
    <property type="component" value="Unassembled WGS sequence"/>
</dbReference>
<comment type="caution">
    <text evidence="3">The sequence shown here is derived from an EMBL/GenBank/DDBJ whole genome shotgun (WGS) entry which is preliminary data.</text>
</comment>
<protein>
    <submittedName>
        <fullName evidence="3">Efflux transporter outer membrane subunit</fullName>
    </submittedName>
</protein>
<reference evidence="4" key="1">
    <citation type="journal article" date="2019" name="Int. J. Syst. Evol. Microbiol.">
        <title>The Global Catalogue of Microorganisms (GCM) 10K type strain sequencing project: providing services to taxonomists for standard genome sequencing and annotation.</title>
        <authorList>
            <consortium name="The Broad Institute Genomics Platform"/>
            <consortium name="The Broad Institute Genome Sequencing Center for Infectious Disease"/>
            <person name="Wu L."/>
            <person name="Ma J."/>
        </authorList>
    </citation>
    <scope>NUCLEOTIDE SEQUENCE [LARGE SCALE GENOMIC DNA]</scope>
    <source>
        <strain evidence="4">CCUG 61485</strain>
    </source>
</reference>
<keyword evidence="2" id="KW-0812">Transmembrane</keyword>
<keyword evidence="2" id="KW-0732">Signal</keyword>
<dbReference type="Pfam" id="PF02321">
    <property type="entry name" value="OEP"/>
    <property type="match status" value="2"/>
</dbReference>
<comment type="similarity">
    <text evidence="1 2">Belongs to the outer membrane factor (OMF) (TC 1.B.17) family.</text>
</comment>
<name>A0ABW3Y4X0_9FLAO</name>
<dbReference type="SUPFAM" id="SSF56954">
    <property type="entry name" value="Outer membrane efflux proteins (OEP)"/>
    <property type="match status" value="1"/>
</dbReference>
<dbReference type="PROSITE" id="PS51257">
    <property type="entry name" value="PROKAR_LIPOPROTEIN"/>
    <property type="match status" value="1"/>
</dbReference>
<dbReference type="PANTHER" id="PTHR30203">
    <property type="entry name" value="OUTER MEMBRANE CATION EFFLUX PROTEIN"/>
    <property type="match status" value="1"/>
</dbReference>
<dbReference type="Gene3D" id="1.20.1600.10">
    <property type="entry name" value="Outer membrane efflux proteins (OEP)"/>
    <property type="match status" value="1"/>
</dbReference>
<evidence type="ECO:0000256" key="1">
    <source>
        <dbReference type="ARBA" id="ARBA00007613"/>
    </source>
</evidence>
<feature type="chain" id="PRO_5045014123" evidence="2">
    <location>
        <begin position="22"/>
        <end position="523"/>
    </location>
</feature>
<sequence length="523" mass="59401">MKRYLYYLASVIVATSLLSCAVGPKYQKPIVENPEIFRYQNENQDTLVNLVWWTIFNDPVLESLIHEGLSNNKNVLVALSRIEQARANVGFNKADFGPKIGVEGVAGNTNFFQGLKQEEAVSLYSGNTNLYWELDFWGKIRRANEAARAELLSTFYAKRAIELSLISEIASNYFDILDYRARLNISEQTFASRDSALTIIELRYEKGIIPLIDVNQSQVQRSIAQAAIPQYKRLIAQSEHNLSVLLGKNPDVIDIQTNLLNQSIPDSIPVGIPSQLLRRRPDIAGYEELYKAQNARIGVAQAMRLPAISLTGLLGIGSTELSDVVSNGLGWGAGVSLMGPLFEWGKNVRRVDIEREKAKQSLYQYEFSVINAFREVQDGLISIQTYKEELKAREEGVVAAQSARELSEMRYDKGVTSYLEVLETQRQEFEAKLGYSQNYNLVLRSYINLYKVLGGGWITRNEKERYAIQKAEREGLESAVVESQEAVYTGQIPDLYLTKEEIQLRKEEKKLQRKLEREERKNK</sequence>